<dbReference type="GO" id="GO:0004866">
    <property type="term" value="F:endopeptidase inhibitor activity"/>
    <property type="evidence" value="ECO:0007669"/>
    <property type="project" value="TreeGrafter"/>
</dbReference>
<reference evidence="2" key="1">
    <citation type="journal article" date="2014" name="Front. Microbiol.">
        <title>High frequency of phylogenetically diverse reductive dehalogenase-homologous genes in deep subseafloor sedimentary metagenomes.</title>
        <authorList>
            <person name="Kawai M."/>
            <person name="Futagami T."/>
            <person name="Toyoda A."/>
            <person name="Takaki Y."/>
            <person name="Nishi S."/>
            <person name="Hori S."/>
            <person name="Arai W."/>
            <person name="Tsubouchi T."/>
            <person name="Morono Y."/>
            <person name="Uchiyama I."/>
            <person name="Ito T."/>
            <person name="Fujiyama A."/>
            <person name="Inagaki F."/>
            <person name="Takami H."/>
        </authorList>
    </citation>
    <scope>NUCLEOTIDE SEQUENCE</scope>
    <source>
        <strain evidence="2">Expedition CK06-06</strain>
    </source>
</reference>
<evidence type="ECO:0000313" key="2">
    <source>
        <dbReference type="EMBL" id="GAG31546.1"/>
    </source>
</evidence>
<dbReference type="PANTHER" id="PTHR40094">
    <property type="entry name" value="ALPHA-2-MACROGLOBULIN HOMOLOG"/>
    <property type="match status" value="1"/>
</dbReference>
<evidence type="ECO:0000259" key="1">
    <source>
        <dbReference type="Pfam" id="PF21142"/>
    </source>
</evidence>
<feature type="non-terminal residue" evidence="2">
    <location>
        <position position="253"/>
    </location>
</feature>
<dbReference type="AlphaFoldDB" id="X0Y3X3"/>
<feature type="domain" description="Alpha-2 macroglobulin MG2" evidence="1">
    <location>
        <begin position="162"/>
        <end position="251"/>
    </location>
</feature>
<organism evidence="2">
    <name type="scientific">marine sediment metagenome</name>
    <dbReference type="NCBI Taxonomy" id="412755"/>
    <lineage>
        <taxon>unclassified sequences</taxon>
        <taxon>metagenomes</taxon>
        <taxon>ecological metagenomes</taxon>
    </lineage>
</organism>
<name>X0Y3X3_9ZZZZ</name>
<dbReference type="PANTHER" id="PTHR40094:SF1">
    <property type="entry name" value="UBIQUITIN DOMAIN-CONTAINING PROTEIN"/>
    <property type="match status" value="1"/>
</dbReference>
<dbReference type="InterPro" id="IPR051802">
    <property type="entry name" value="YfhM-like"/>
</dbReference>
<sequence length="253" mass="28129">AAYLAYQQARNAQQKARALAVLGAALQRRSYWRPAIDALKASLALSDDGRVRSAYEKLRAERGFRMINYKTESEAVSPRLCLQFSERLSRGRVDFAKFVSIDGKDPQGVAAEGEQLCVDGLVHGQRYEVLLRAGLPSDVDEDLQKNVEIAVYVPDRKPFVRFSGKSYVLPSRGQQGIPLVSVNTSKVEIEVYRIGDRNLIGALDGGNFQRRLSNWEINAIKERTGERVFAGKMDVPSKLNEEITTALPVTDAV</sequence>
<dbReference type="Pfam" id="PF21142">
    <property type="entry name" value="A2M_bMG2"/>
    <property type="match status" value="1"/>
</dbReference>
<dbReference type="EMBL" id="BARS01041374">
    <property type="protein sequence ID" value="GAG31546.1"/>
    <property type="molecule type" value="Genomic_DNA"/>
</dbReference>
<comment type="caution">
    <text evidence="2">The sequence shown here is derived from an EMBL/GenBank/DDBJ whole genome shotgun (WGS) entry which is preliminary data.</text>
</comment>
<proteinExistence type="predicted"/>
<gene>
    <name evidence="2" type="ORF">S01H1_62939</name>
</gene>
<protein>
    <recommendedName>
        <fullName evidence="1">Alpha-2 macroglobulin MG2 domain-containing protein</fullName>
    </recommendedName>
</protein>
<accession>X0Y3X3</accession>
<feature type="non-terminal residue" evidence="2">
    <location>
        <position position="1"/>
    </location>
</feature>
<dbReference type="InterPro" id="IPR049120">
    <property type="entry name" value="A2M_bMG2"/>
</dbReference>